<gene>
    <name evidence="10" type="ORF">HETIRDRAFT_383013</name>
</gene>
<keyword evidence="11" id="KW-1185">Reference proteome</keyword>
<dbReference type="PROSITE" id="PS50048">
    <property type="entry name" value="ZN2_CY6_FUNGAL_2"/>
    <property type="match status" value="1"/>
</dbReference>
<dbReference type="EMBL" id="KI925457">
    <property type="protein sequence ID" value="ETW82984.1"/>
    <property type="molecule type" value="Genomic_DNA"/>
</dbReference>
<dbReference type="AlphaFoldDB" id="W4KB81"/>
<protein>
    <recommendedName>
        <fullName evidence="9">Zn(2)-C6 fungal-type domain-containing protein</fullName>
    </recommendedName>
</protein>
<dbReference type="SMART" id="SM00066">
    <property type="entry name" value="GAL4"/>
    <property type="match status" value="1"/>
</dbReference>
<dbReference type="Proteomes" id="UP000030671">
    <property type="component" value="Unassembled WGS sequence"/>
</dbReference>
<dbReference type="PANTHER" id="PTHR31845">
    <property type="entry name" value="FINGER DOMAIN PROTEIN, PUTATIVE-RELATED"/>
    <property type="match status" value="1"/>
</dbReference>
<dbReference type="OrthoDB" id="39175at2759"/>
<evidence type="ECO:0000256" key="3">
    <source>
        <dbReference type="ARBA" id="ARBA00023015"/>
    </source>
</evidence>
<feature type="non-terminal residue" evidence="10">
    <location>
        <position position="732"/>
    </location>
</feature>
<feature type="region of interest" description="Disordered" evidence="8">
    <location>
        <begin position="706"/>
        <end position="732"/>
    </location>
</feature>
<evidence type="ECO:0000256" key="6">
    <source>
        <dbReference type="ARBA" id="ARBA00023242"/>
    </source>
</evidence>
<feature type="compositionally biased region" description="Polar residues" evidence="8">
    <location>
        <begin position="708"/>
        <end position="717"/>
    </location>
</feature>
<feature type="compositionally biased region" description="Polar residues" evidence="8">
    <location>
        <begin position="123"/>
        <end position="137"/>
    </location>
</feature>
<dbReference type="GO" id="GO:0005634">
    <property type="term" value="C:nucleus"/>
    <property type="evidence" value="ECO:0007669"/>
    <property type="project" value="UniProtKB-SubCell"/>
</dbReference>
<feature type="region of interest" description="Disordered" evidence="8">
    <location>
        <begin position="106"/>
        <end position="137"/>
    </location>
</feature>
<dbReference type="GeneID" id="20672143"/>
<dbReference type="CDD" id="cd00067">
    <property type="entry name" value="GAL4"/>
    <property type="match status" value="1"/>
</dbReference>
<keyword evidence="6" id="KW-0539">Nucleus</keyword>
<dbReference type="KEGG" id="hir:HETIRDRAFT_383013"/>
<feature type="compositionally biased region" description="Low complexity" evidence="8">
    <location>
        <begin position="106"/>
        <end position="122"/>
    </location>
</feature>
<feature type="coiled-coil region" evidence="7">
    <location>
        <begin position="61"/>
        <end position="88"/>
    </location>
</feature>
<evidence type="ECO:0000256" key="5">
    <source>
        <dbReference type="ARBA" id="ARBA00023163"/>
    </source>
</evidence>
<sequence>MECAPHGPSDEPRLKRACVRCRGLKVRCEFRDDQDSCERCSRAAQECVIPGRKKRRPPPKREVLLEKIRDQAAQIEELMSQLELVQNADQQTARIANTLTLSSVSSPRSLTRTLSTSGDGTSYSQSSAPEEGQTSSESLQWIAEAREKLMAFGGFIGLGGGNISRKLFTEEDPEDESSSESDYDILVQDHTDSEDEAVDIRMEAPVQGTRPKRQDTSGSSGKEKMSSIPTEASPFGLMATLSVKQPRTKRSSSVSSDRSDVGVAHEDFFRPTFDLDPFSPTSEEPTPPLLKKNIITPAEAETLFKIYFDWMNASCSLLDPILYTAQKVYIRSPFLFTVICAIASRYYDERPDLYPTAIEYARQEAGIAFTSGPKRVETVQAYILLSLYPTPVRRWEEDRCWIYLGHAIRTALDMNLHHPNTAKPQNEEHAREMLNRTRTWLNCVNLDRSMGSQYGKVPVIRNTDFVANQSATWWNSSEFNMENFDLHTCVYNAELMCMAEFLAEVYSDPKHPTGLNKEINLERLAIETDDKLERLRAAWFARLDETDKTNAQNRYRTGLLKLAYSYARLLTLSYGFQHAFGKNEADDNPFLIRCIRAASDVVSAVVDDIGIPSQRIYLRHGPEAQTVFVTFGCTFMIKLLQPKYTRYITPDRRKEITGIVQRAVDFLDSPDIAIDDRHGPRLYSRFIRGLLASVRDRPPIPLVRRSSQRNAAKTRVSQAAPEAPTSAMQNIP</sequence>
<keyword evidence="2" id="KW-0479">Metal-binding</keyword>
<dbReference type="InterPro" id="IPR051089">
    <property type="entry name" value="prtT"/>
</dbReference>
<dbReference type="RefSeq" id="XP_009545276.1">
    <property type="nucleotide sequence ID" value="XM_009546981.1"/>
</dbReference>
<dbReference type="InterPro" id="IPR036864">
    <property type="entry name" value="Zn2-C6_fun-type_DNA-bd_sf"/>
</dbReference>
<feature type="region of interest" description="Disordered" evidence="8">
    <location>
        <begin position="193"/>
        <end position="230"/>
    </location>
</feature>
<evidence type="ECO:0000313" key="10">
    <source>
        <dbReference type="EMBL" id="ETW82984.1"/>
    </source>
</evidence>
<dbReference type="InterPro" id="IPR007219">
    <property type="entry name" value="XnlR_reg_dom"/>
</dbReference>
<evidence type="ECO:0000256" key="7">
    <source>
        <dbReference type="SAM" id="Coils"/>
    </source>
</evidence>
<dbReference type="HOGENOM" id="CLU_004538_0_1_1"/>
<evidence type="ECO:0000259" key="9">
    <source>
        <dbReference type="PROSITE" id="PS50048"/>
    </source>
</evidence>
<evidence type="ECO:0000256" key="2">
    <source>
        <dbReference type="ARBA" id="ARBA00022723"/>
    </source>
</evidence>
<keyword evidence="4" id="KW-0238">DNA-binding</keyword>
<dbReference type="SUPFAM" id="SSF57701">
    <property type="entry name" value="Zn2/Cys6 DNA-binding domain"/>
    <property type="match status" value="1"/>
</dbReference>
<evidence type="ECO:0000313" key="11">
    <source>
        <dbReference type="Proteomes" id="UP000030671"/>
    </source>
</evidence>
<dbReference type="GO" id="GO:0008270">
    <property type="term" value="F:zinc ion binding"/>
    <property type="evidence" value="ECO:0007669"/>
    <property type="project" value="InterPro"/>
</dbReference>
<dbReference type="PROSITE" id="PS00463">
    <property type="entry name" value="ZN2_CY6_FUNGAL_1"/>
    <property type="match status" value="1"/>
</dbReference>
<dbReference type="GO" id="GO:0000976">
    <property type="term" value="F:transcription cis-regulatory region binding"/>
    <property type="evidence" value="ECO:0007669"/>
    <property type="project" value="TreeGrafter"/>
</dbReference>
<dbReference type="STRING" id="747525.W4KB81"/>
<dbReference type="SMART" id="SM00906">
    <property type="entry name" value="Fungal_trans"/>
    <property type="match status" value="1"/>
</dbReference>
<dbReference type="GO" id="GO:0000981">
    <property type="term" value="F:DNA-binding transcription factor activity, RNA polymerase II-specific"/>
    <property type="evidence" value="ECO:0007669"/>
    <property type="project" value="InterPro"/>
</dbReference>
<evidence type="ECO:0000256" key="4">
    <source>
        <dbReference type="ARBA" id="ARBA00023125"/>
    </source>
</evidence>
<reference evidence="10 11" key="1">
    <citation type="journal article" date="2012" name="New Phytol.">
        <title>Insight into trade-off between wood decay and parasitism from the genome of a fungal forest pathogen.</title>
        <authorList>
            <person name="Olson A."/>
            <person name="Aerts A."/>
            <person name="Asiegbu F."/>
            <person name="Belbahri L."/>
            <person name="Bouzid O."/>
            <person name="Broberg A."/>
            <person name="Canback B."/>
            <person name="Coutinho P.M."/>
            <person name="Cullen D."/>
            <person name="Dalman K."/>
            <person name="Deflorio G."/>
            <person name="van Diepen L.T."/>
            <person name="Dunand C."/>
            <person name="Duplessis S."/>
            <person name="Durling M."/>
            <person name="Gonthier P."/>
            <person name="Grimwood J."/>
            <person name="Fossdal C.G."/>
            <person name="Hansson D."/>
            <person name="Henrissat B."/>
            <person name="Hietala A."/>
            <person name="Himmelstrand K."/>
            <person name="Hoffmeister D."/>
            <person name="Hogberg N."/>
            <person name="James T.Y."/>
            <person name="Karlsson M."/>
            <person name="Kohler A."/>
            <person name="Kues U."/>
            <person name="Lee Y.H."/>
            <person name="Lin Y.C."/>
            <person name="Lind M."/>
            <person name="Lindquist E."/>
            <person name="Lombard V."/>
            <person name="Lucas S."/>
            <person name="Lunden K."/>
            <person name="Morin E."/>
            <person name="Murat C."/>
            <person name="Park J."/>
            <person name="Raffaello T."/>
            <person name="Rouze P."/>
            <person name="Salamov A."/>
            <person name="Schmutz J."/>
            <person name="Solheim H."/>
            <person name="Stahlberg J."/>
            <person name="Velez H."/>
            <person name="de Vries R.P."/>
            <person name="Wiebenga A."/>
            <person name="Woodward S."/>
            <person name="Yakovlev I."/>
            <person name="Garbelotto M."/>
            <person name="Martin F."/>
            <person name="Grigoriev I.V."/>
            <person name="Stenlid J."/>
        </authorList>
    </citation>
    <scope>NUCLEOTIDE SEQUENCE [LARGE SCALE GENOMIC DNA]</scope>
    <source>
        <strain evidence="10 11">TC 32-1</strain>
    </source>
</reference>
<comment type="subcellular location">
    <subcellularLocation>
        <location evidence="1">Nucleus</location>
    </subcellularLocation>
</comment>
<feature type="domain" description="Zn(2)-C6 fungal-type" evidence="9">
    <location>
        <begin position="17"/>
        <end position="49"/>
    </location>
</feature>
<dbReference type="Pfam" id="PF04082">
    <property type="entry name" value="Fungal_trans"/>
    <property type="match status" value="1"/>
</dbReference>
<accession>W4KB81</accession>
<keyword evidence="3" id="KW-0805">Transcription regulation</keyword>
<keyword evidence="5" id="KW-0804">Transcription</keyword>
<dbReference type="InParanoid" id="W4KB81"/>
<keyword evidence="7" id="KW-0175">Coiled coil</keyword>
<name>W4KB81_HETIT</name>
<evidence type="ECO:0000256" key="8">
    <source>
        <dbReference type="SAM" id="MobiDB-lite"/>
    </source>
</evidence>
<dbReference type="Gene3D" id="4.10.240.10">
    <property type="entry name" value="Zn(2)-C6 fungal-type DNA-binding domain"/>
    <property type="match status" value="1"/>
</dbReference>
<organism evidence="10 11">
    <name type="scientific">Heterobasidion irregulare (strain TC 32-1)</name>
    <dbReference type="NCBI Taxonomy" id="747525"/>
    <lineage>
        <taxon>Eukaryota</taxon>
        <taxon>Fungi</taxon>
        <taxon>Dikarya</taxon>
        <taxon>Basidiomycota</taxon>
        <taxon>Agaricomycotina</taxon>
        <taxon>Agaricomycetes</taxon>
        <taxon>Russulales</taxon>
        <taxon>Bondarzewiaceae</taxon>
        <taxon>Heterobasidion</taxon>
        <taxon>Heterobasidion annosum species complex</taxon>
    </lineage>
</organism>
<evidence type="ECO:0000256" key="1">
    <source>
        <dbReference type="ARBA" id="ARBA00004123"/>
    </source>
</evidence>
<dbReference type="eggNOG" id="ENOG502SKDZ">
    <property type="taxonomic scope" value="Eukaryota"/>
</dbReference>
<dbReference type="CDD" id="cd12148">
    <property type="entry name" value="fungal_TF_MHR"/>
    <property type="match status" value="1"/>
</dbReference>
<dbReference type="InterPro" id="IPR001138">
    <property type="entry name" value="Zn2Cys6_DnaBD"/>
</dbReference>
<dbReference type="PANTHER" id="PTHR31845:SF17">
    <property type="entry name" value="ZN(II)2CYS6 TRANSCRIPTION FACTOR (EUROFUNG)"/>
    <property type="match status" value="1"/>
</dbReference>
<dbReference type="GO" id="GO:0006351">
    <property type="term" value="P:DNA-templated transcription"/>
    <property type="evidence" value="ECO:0007669"/>
    <property type="project" value="InterPro"/>
</dbReference>
<proteinExistence type="predicted"/>